<dbReference type="InterPro" id="IPR000014">
    <property type="entry name" value="PAS"/>
</dbReference>
<dbReference type="NCBIfam" id="TIGR00254">
    <property type="entry name" value="GGDEF"/>
    <property type="match status" value="1"/>
</dbReference>
<dbReference type="PANTHER" id="PTHR46663">
    <property type="entry name" value="DIGUANYLATE CYCLASE DGCT-RELATED"/>
    <property type="match status" value="1"/>
</dbReference>
<evidence type="ECO:0000259" key="4">
    <source>
        <dbReference type="PROSITE" id="PS51371"/>
    </source>
</evidence>
<dbReference type="SMART" id="SM00116">
    <property type="entry name" value="CBS"/>
    <property type="match status" value="4"/>
</dbReference>
<dbReference type="PROSITE" id="PS51371">
    <property type="entry name" value="CBS"/>
    <property type="match status" value="3"/>
</dbReference>
<proteinExistence type="predicted"/>
<dbReference type="SMART" id="SM00091">
    <property type="entry name" value="PAS"/>
    <property type="match status" value="1"/>
</dbReference>
<dbReference type="PROSITE" id="PS50887">
    <property type="entry name" value="GGDEF"/>
    <property type="match status" value="1"/>
</dbReference>
<feature type="domain" description="CBS" evidence="4">
    <location>
        <begin position="11"/>
        <end position="66"/>
    </location>
</feature>
<gene>
    <name evidence="5" type="primary">gmr_193</name>
    <name evidence="5" type="ORF">GALL_445210</name>
</gene>
<dbReference type="GO" id="GO:0071111">
    <property type="term" value="F:cyclic-guanylate-specific phosphodiesterase activity"/>
    <property type="evidence" value="ECO:0007669"/>
    <property type="project" value="UniProtKB-EC"/>
</dbReference>
<dbReference type="Pfam" id="PF13426">
    <property type="entry name" value="PAS_9"/>
    <property type="match status" value="1"/>
</dbReference>
<dbReference type="Gene3D" id="3.10.580.10">
    <property type="entry name" value="CBS-domain"/>
    <property type="match status" value="2"/>
</dbReference>
<feature type="domain" description="GGDEF" evidence="3">
    <location>
        <begin position="434"/>
        <end position="567"/>
    </location>
</feature>
<feature type="domain" description="CBS" evidence="4">
    <location>
        <begin position="75"/>
        <end position="131"/>
    </location>
</feature>
<dbReference type="AlphaFoldDB" id="A0A1J5Q1E5"/>
<reference evidence="5" key="1">
    <citation type="submission" date="2016-10" db="EMBL/GenBank/DDBJ databases">
        <title>Sequence of Gallionella enrichment culture.</title>
        <authorList>
            <person name="Poehlein A."/>
            <person name="Muehling M."/>
            <person name="Daniel R."/>
        </authorList>
    </citation>
    <scope>NUCLEOTIDE SEQUENCE</scope>
</reference>
<dbReference type="CDD" id="cd00130">
    <property type="entry name" value="PAS"/>
    <property type="match status" value="1"/>
</dbReference>
<dbReference type="SMART" id="SM00267">
    <property type="entry name" value="GGDEF"/>
    <property type="match status" value="1"/>
</dbReference>
<dbReference type="InterPro" id="IPR000644">
    <property type="entry name" value="CBS_dom"/>
</dbReference>
<evidence type="ECO:0000313" key="5">
    <source>
        <dbReference type="EMBL" id="OIQ73839.1"/>
    </source>
</evidence>
<sequence length="585" mass="65228">MLTETTIERIIRPHILTCTPQTTLSDAAQRMMDTRCSSILVAIDEVIVGIWTERDALALDLSTAQVFHAPIARYMTSPVKTIHVKTSLGEAAMRFREEKVRHFLAVDDNGKHKGIVTQTDIVTNQGIEYYVSLREVGTVLNRMSPIVSDLTPLDEVMKSMRAGRFDAVITQYQDGGHGILTERDVLRLISGDRPLTLVGELASRPLICVRNDTSLYQARNLFLEKHIRHLGVTGSDGKLLGLVTFAELLASIELDYVRELRETLKKRERSLVISKQHQRLATKVFESTFEGIMITNADNVIELVNPAFTQITGFMAHEVIGKTPAILSSGRHDESFYAKMHDDIAATGHWQGEIWNRRRTGETFPEWLTINVVSSDDGSVINYVGVFSDISQRKAAEDQVLFLAHHDGLTGLPNRALFVDRLRHAIAQARRERVKVAVMFLDLDNFKQINDTLGHHIGDQLLQTIAQRLTSCMREGDTVARLGGDEFTVVLESIANNAEIGCVSQKIIETLSRPLRLDGNDIVITVSMGVSVYPDDSENSDELIKYADTAMYRAKEAGGNNFRFFIAVGQEQDLPEGNAVRGSPC</sequence>
<dbReference type="EC" id="3.1.4.52" evidence="5"/>
<dbReference type="InterPro" id="IPR052163">
    <property type="entry name" value="DGC-Regulatory_Protein"/>
</dbReference>
<dbReference type="SUPFAM" id="SSF55073">
    <property type="entry name" value="Nucleotide cyclase"/>
    <property type="match status" value="1"/>
</dbReference>
<feature type="domain" description="PAC" evidence="2">
    <location>
        <begin position="350"/>
        <end position="402"/>
    </location>
</feature>
<accession>A0A1J5Q1E5</accession>
<dbReference type="Gene3D" id="3.30.450.20">
    <property type="entry name" value="PAS domain"/>
    <property type="match status" value="1"/>
</dbReference>
<dbReference type="Pfam" id="PF00571">
    <property type="entry name" value="CBS"/>
    <property type="match status" value="4"/>
</dbReference>
<feature type="domain" description="PAS" evidence="1">
    <location>
        <begin position="277"/>
        <end position="323"/>
    </location>
</feature>
<dbReference type="CDD" id="cd09833">
    <property type="entry name" value="CBS_pair_GGDEF_PAS_repeat1"/>
    <property type="match status" value="1"/>
</dbReference>
<organism evidence="5">
    <name type="scientific">mine drainage metagenome</name>
    <dbReference type="NCBI Taxonomy" id="410659"/>
    <lineage>
        <taxon>unclassified sequences</taxon>
        <taxon>metagenomes</taxon>
        <taxon>ecological metagenomes</taxon>
    </lineage>
</organism>
<dbReference type="SUPFAM" id="SSF54631">
    <property type="entry name" value="CBS-domain pair"/>
    <property type="match status" value="2"/>
</dbReference>
<comment type="caution">
    <text evidence="5">The sequence shown here is derived from an EMBL/GenBank/DDBJ whole genome shotgun (WGS) entry which is preliminary data.</text>
</comment>
<keyword evidence="5" id="KW-0378">Hydrolase</keyword>
<dbReference type="NCBIfam" id="TIGR00229">
    <property type="entry name" value="sensory_box"/>
    <property type="match status" value="1"/>
</dbReference>
<dbReference type="FunFam" id="3.30.70.270:FF:000001">
    <property type="entry name" value="Diguanylate cyclase domain protein"/>
    <property type="match status" value="1"/>
</dbReference>
<evidence type="ECO:0000259" key="1">
    <source>
        <dbReference type="PROSITE" id="PS50112"/>
    </source>
</evidence>
<dbReference type="InterPro" id="IPR029787">
    <property type="entry name" value="Nucleotide_cyclase"/>
</dbReference>
<dbReference type="PROSITE" id="PS50113">
    <property type="entry name" value="PAC"/>
    <property type="match status" value="1"/>
</dbReference>
<name>A0A1J5Q1E5_9ZZZZ</name>
<dbReference type="InterPro" id="IPR001610">
    <property type="entry name" value="PAC"/>
</dbReference>
<dbReference type="CDD" id="cd01949">
    <property type="entry name" value="GGDEF"/>
    <property type="match status" value="1"/>
</dbReference>
<dbReference type="PANTHER" id="PTHR46663:SF3">
    <property type="entry name" value="SLL0267 PROTEIN"/>
    <property type="match status" value="1"/>
</dbReference>
<dbReference type="InterPro" id="IPR046342">
    <property type="entry name" value="CBS_dom_sf"/>
</dbReference>
<evidence type="ECO:0000259" key="2">
    <source>
        <dbReference type="PROSITE" id="PS50113"/>
    </source>
</evidence>
<dbReference type="Gene3D" id="3.30.70.270">
    <property type="match status" value="1"/>
</dbReference>
<dbReference type="Pfam" id="PF00990">
    <property type="entry name" value="GGDEF"/>
    <property type="match status" value="1"/>
</dbReference>
<dbReference type="InterPro" id="IPR035965">
    <property type="entry name" value="PAS-like_dom_sf"/>
</dbReference>
<dbReference type="InterPro" id="IPR000160">
    <property type="entry name" value="GGDEF_dom"/>
</dbReference>
<protein>
    <submittedName>
        <fullName evidence="5">Cyclic di-GMP phosphodiesterase Gmr</fullName>
        <ecNumber evidence="5">3.1.4.52</ecNumber>
    </submittedName>
</protein>
<dbReference type="PROSITE" id="PS50112">
    <property type="entry name" value="PAS"/>
    <property type="match status" value="1"/>
</dbReference>
<dbReference type="SMART" id="SM00086">
    <property type="entry name" value="PAC"/>
    <property type="match status" value="1"/>
</dbReference>
<dbReference type="InterPro" id="IPR000700">
    <property type="entry name" value="PAS-assoc_C"/>
</dbReference>
<feature type="domain" description="CBS" evidence="4">
    <location>
        <begin position="202"/>
        <end position="263"/>
    </location>
</feature>
<dbReference type="InterPro" id="IPR043128">
    <property type="entry name" value="Rev_trsase/Diguanyl_cyclase"/>
</dbReference>
<evidence type="ECO:0000259" key="3">
    <source>
        <dbReference type="PROSITE" id="PS50887"/>
    </source>
</evidence>
<dbReference type="SUPFAM" id="SSF55785">
    <property type="entry name" value="PYP-like sensor domain (PAS domain)"/>
    <property type="match status" value="1"/>
</dbReference>
<dbReference type="EMBL" id="MLJW01002718">
    <property type="protein sequence ID" value="OIQ73839.1"/>
    <property type="molecule type" value="Genomic_DNA"/>
</dbReference>